<feature type="chain" id="PRO_5020263239" evidence="4">
    <location>
        <begin position="26"/>
        <end position="346"/>
    </location>
</feature>
<dbReference type="Pfam" id="PF03480">
    <property type="entry name" value="DctP"/>
    <property type="match status" value="1"/>
</dbReference>
<evidence type="ECO:0000313" key="5">
    <source>
        <dbReference type="EMBL" id="THD71582.1"/>
    </source>
</evidence>
<comment type="subcellular location">
    <subcellularLocation>
        <location evidence="1">Periplasm</location>
    </subcellularLocation>
</comment>
<evidence type="ECO:0000313" key="6">
    <source>
        <dbReference type="Proteomes" id="UP000306113"/>
    </source>
</evidence>
<name>A0A4S3M4X6_9RHOB</name>
<reference evidence="5 6" key="1">
    <citation type="submission" date="2019-04" db="EMBL/GenBank/DDBJ databases">
        <title>Draft genome sequence of Youngimonas vesicularis.</title>
        <authorList>
            <person name="Hameed A."/>
        </authorList>
    </citation>
    <scope>NUCLEOTIDE SEQUENCE [LARGE SCALE GENOMIC DNA]</scope>
    <source>
        <strain evidence="5 6">CC-AMW-E</strain>
    </source>
</reference>
<dbReference type="GO" id="GO:0055085">
    <property type="term" value="P:transmembrane transport"/>
    <property type="evidence" value="ECO:0007669"/>
    <property type="project" value="InterPro"/>
</dbReference>
<organism evidence="5 6">
    <name type="scientific">Thalassobius vesicularis</name>
    <dbReference type="NCBI Taxonomy" id="1294297"/>
    <lineage>
        <taxon>Bacteria</taxon>
        <taxon>Pseudomonadati</taxon>
        <taxon>Pseudomonadota</taxon>
        <taxon>Alphaproteobacteria</taxon>
        <taxon>Rhodobacterales</taxon>
        <taxon>Roseobacteraceae</taxon>
        <taxon>Thalassovita</taxon>
    </lineage>
</organism>
<evidence type="ECO:0000256" key="1">
    <source>
        <dbReference type="ARBA" id="ARBA00004418"/>
    </source>
</evidence>
<dbReference type="SUPFAM" id="SSF53850">
    <property type="entry name" value="Periplasmic binding protein-like II"/>
    <property type="match status" value="1"/>
</dbReference>
<dbReference type="PANTHER" id="PTHR33376">
    <property type="match status" value="1"/>
</dbReference>
<accession>A0A4S3M4X6</accession>
<dbReference type="CDD" id="cd13665">
    <property type="entry name" value="PBP2_TRAP_Dctp3_4"/>
    <property type="match status" value="1"/>
</dbReference>
<feature type="signal peptide" evidence="4">
    <location>
        <begin position="1"/>
        <end position="25"/>
    </location>
</feature>
<keyword evidence="3" id="KW-0574">Periplasm</keyword>
<sequence length="346" mass="37870">MNKLRRTLMAGIAATGALLGSQALAQEITLKLHQFLPQQANVPKLVLDEWIKRIEEGTNGKVKIEHYPSMQLGGKPPELMDQVQDGIVDLAWTVNGFTPGRFPRSEVFELPFIMTNAEATSRAYWELFEKEMKDTDYKDVHIIGAWVHGPGMMHTNKPVNTMEDMKGMKFRIPSRMAGFLLENLGAVPVGMPVTAIPEALSKGVIDGAVIPWEVTTALKVPELVHNHTEFADGYAFYTITFTLAMNKDKYDSLPDDVKAVFDANSGLEFSAFAGAQQAGADGPARQKAQDAGNTIITISAEDSEKWKAFAQPVYERWVADVTAKGVDGAALLAEAQALIAKYTAAQ</sequence>
<dbReference type="NCBIfam" id="NF037995">
    <property type="entry name" value="TRAP_S1"/>
    <property type="match status" value="1"/>
</dbReference>
<protein>
    <submittedName>
        <fullName evidence="5">TRAP transporter substrate-binding protein</fullName>
    </submittedName>
</protein>
<dbReference type="GO" id="GO:0042597">
    <property type="term" value="C:periplasmic space"/>
    <property type="evidence" value="ECO:0007669"/>
    <property type="project" value="UniProtKB-SubCell"/>
</dbReference>
<evidence type="ECO:0000256" key="2">
    <source>
        <dbReference type="ARBA" id="ARBA00022729"/>
    </source>
</evidence>
<dbReference type="Gene3D" id="3.40.190.170">
    <property type="entry name" value="Bacterial extracellular solute-binding protein, family 7"/>
    <property type="match status" value="1"/>
</dbReference>
<dbReference type="AlphaFoldDB" id="A0A4S3M4X6"/>
<dbReference type="InterPro" id="IPR038404">
    <property type="entry name" value="TRAP_DctP_sf"/>
</dbReference>
<dbReference type="RefSeq" id="WP_136340538.1">
    <property type="nucleotide sequence ID" value="NZ_SSMD01000011.1"/>
</dbReference>
<gene>
    <name evidence="5" type="ORF">E7681_17410</name>
</gene>
<dbReference type="PANTHER" id="PTHR33376:SF15">
    <property type="entry name" value="BLL6794 PROTEIN"/>
    <property type="match status" value="1"/>
</dbReference>
<dbReference type="InterPro" id="IPR018389">
    <property type="entry name" value="DctP_fam"/>
</dbReference>
<dbReference type="EMBL" id="SSMD01000011">
    <property type="protein sequence ID" value="THD71582.1"/>
    <property type="molecule type" value="Genomic_DNA"/>
</dbReference>
<evidence type="ECO:0000256" key="4">
    <source>
        <dbReference type="SAM" id="SignalP"/>
    </source>
</evidence>
<keyword evidence="2 4" id="KW-0732">Signal</keyword>
<dbReference type="Proteomes" id="UP000306113">
    <property type="component" value="Unassembled WGS sequence"/>
</dbReference>
<comment type="caution">
    <text evidence="5">The sequence shown here is derived from an EMBL/GenBank/DDBJ whole genome shotgun (WGS) entry which is preliminary data.</text>
</comment>
<keyword evidence="6" id="KW-1185">Reference proteome</keyword>
<dbReference type="OrthoDB" id="7822595at2"/>
<evidence type="ECO:0000256" key="3">
    <source>
        <dbReference type="ARBA" id="ARBA00022764"/>
    </source>
</evidence>
<proteinExistence type="predicted"/>